<accession>A0A2G3AJC2</accession>
<evidence type="ECO:0000256" key="3">
    <source>
        <dbReference type="SAM" id="MobiDB-lite"/>
    </source>
</evidence>
<reference evidence="4 5" key="1">
    <citation type="journal article" date="2014" name="Nat. Genet.">
        <title>Genome sequence of the hot pepper provides insights into the evolution of pungency in Capsicum species.</title>
        <authorList>
            <person name="Kim S."/>
            <person name="Park M."/>
            <person name="Yeom S.I."/>
            <person name="Kim Y.M."/>
            <person name="Lee J.M."/>
            <person name="Lee H.A."/>
            <person name="Seo E."/>
            <person name="Choi J."/>
            <person name="Cheong K."/>
            <person name="Kim K.T."/>
            <person name="Jung K."/>
            <person name="Lee G.W."/>
            <person name="Oh S.K."/>
            <person name="Bae C."/>
            <person name="Kim S.B."/>
            <person name="Lee H.Y."/>
            <person name="Kim S.Y."/>
            <person name="Kim M.S."/>
            <person name="Kang B.C."/>
            <person name="Jo Y.D."/>
            <person name="Yang H.B."/>
            <person name="Jeong H.J."/>
            <person name="Kang W.H."/>
            <person name="Kwon J.K."/>
            <person name="Shin C."/>
            <person name="Lim J.Y."/>
            <person name="Park J.H."/>
            <person name="Huh J.H."/>
            <person name="Kim J.S."/>
            <person name="Kim B.D."/>
            <person name="Cohen O."/>
            <person name="Paran I."/>
            <person name="Suh M.C."/>
            <person name="Lee S.B."/>
            <person name="Kim Y.K."/>
            <person name="Shin Y."/>
            <person name="Noh S.J."/>
            <person name="Park J."/>
            <person name="Seo Y.S."/>
            <person name="Kwon S.Y."/>
            <person name="Kim H.A."/>
            <person name="Park J.M."/>
            <person name="Kim H.J."/>
            <person name="Choi S.B."/>
            <person name="Bosland P.W."/>
            <person name="Reeves G."/>
            <person name="Jo S.H."/>
            <person name="Lee B.W."/>
            <person name="Cho H.T."/>
            <person name="Choi H.S."/>
            <person name="Lee M.S."/>
            <person name="Yu Y."/>
            <person name="Do Choi Y."/>
            <person name="Park B.S."/>
            <person name="van Deynze A."/>
            <person name="Ashrafi H."/>
            <person name="Hill T."/>
            <person name="Kim W.T."/>
            <person name="Pai H.S."/>
            <person name="Ahn H.K."/>
            <person name="Yeam I."/>
            <person name="Giovannoni J.J."/>
            <person name="Rose J.K."/>
            <person name="Sorensen I."/>
            <person name="Lee S.J."/>
            <person name="Kim R.W."/>
            <person name="Choi I.Y."/>
            <person name="Choi B.S."/>
            <person name="Lim J.S."/>
            <person name="Lee Y.H."/>
            <person name="Choi D."/>
        </authorList>
    </citation>
    <scope>NUCLEOTIDE SEQUENCE [LARGE SCALE GENOMIC DNA]</scope>
    <source>
        <strain evidence="5">cv. CM334</strain>
    </source>
</reference>
<name>A0A2G3AJC2_CAPAN</name>
<dbReference type="STRING" id="4072.A0A2G3AJC2"/>
<evidence type="ECO:0000313" key="5">
    <source>
        <dbReference type="Proteomes" id="UP000222542"/>
    </source>
</evidence>
<dbReference type="PANTHER" id="PTHR33403:SF25">
    <property type="entry name" value="PROTEIN SPIRAL1-LIKE 1"/>
    <property type="match status" value="1"/>
</dbReference>
<evidence type="ECO:0000313" key="4">
    <source>
        <dbReference type="EMBL" id="PHT94300.1"/>
    </source>
</evidence>
<sequence length="91" mass="9213">MGRRVSYGGGQSSLGYLFGSGEAPKSTTTNALVVQSEGPTINKEPASKPAGSAAVDATKQIPAGIQSTASRNHFGSDGQNKGNFITVLPSC</sequence>
<organism evidence="4 5">
    <name type="scientific">Capsicum annuum</name>
    <name type="common">Capsicum pepper</name>
    <dbReference type="NCBI Taxonomy" id="4072"/>
    <lineage>
        <taxon>Eukaryota</taxon>
        <taxon>Viridiplantae</taxon>
        <taxon>Streptophyta</taxon>
        <taxon>Embryophyta</taxon>
        <taxon>Tracheophyta</taxon>
        <taxon>Spermatophyta</taxon>
        <taxon>Magnoliopsida</taxon>
        <taxon>eudicotyledons</taxon>
        <taxon>Gunneridae</taxon>
        <taxon>Pentapetalae</taxon>
        <taxon>asterids</taxon>
        <taxon>lamiids</taxon>
        <taxon>Solanales</taxon>
        <taxon>Solanaceae</taxon>
        <taxon>Solanoideae</taxon>
        <taxon>Capsiceae</taxon>
        <taxon>Capsicum</taxon>
    </lineage>
</organism>
<dbReference type="Proteomes" id="UP000222542">
    <property type="component" value="Unassembled WGS sequence"/>
</dbReference>
<keyword evidence="5" id="KW-1185">Reference proteome</keyword>
<evidence type="ECO:0000256" key="1">
    <source>
        <dbReference type="ARBA" id="ARBA00009656"/>
    </source>
</evidence>
<feature type="compositionally biased region" description="Polar residues" evidence="3">
    <location>
        <begin position="65"/>
        <end position="82"/>
    </location>
</feature>
<proteinExistence type="inferred from homology"/>
<dbReference type="PANTHER" id="PTHR33403">
    <property type="entry name" value="SPR1"/>
    <property type="match status" value="1"/>
</dbReference>
<dbReference type="GO" id="GO:0010005">
    <property type="term" value="C:cortical microtubule, transverse to long axis"/>
    <property type="evidence" value="ECO:0000318"/>
    <property type="project" value="GO_Central"/>
</dbReference>
<feature type="region of interest" description="Disordered" evidence="3">
    <location>
        <begin position="16"/>
        <end position="82"/>
    </location>
</feature>
<feature type="compositionally biased region" description="Polar residues" evidence="3">
    <location>
        <begin position="25"/>
        <end position="39"/>
    </location>
</feature>
<comment type="similarity">
    <text evidence="1">Belongs to the SPIRAL1 family.</text>
</comment>
<reference evidence="4 5" key="2">
    <citation type="journal article" date="2017" name="Genome Biol.">
        <title>New reference genome sequences of hot pepper reveal the massive evolution of plant disease-resistance genes by retroduplication.</title>
        <authorList>
            <person name="Kim S."/>
            <person name="Park J."/>
            <person name="Yeom S.I."/>
            <person name="Kim Y.M."/>
            <person name="Seo E."/>
            <person name="Kim K.T."/>
            <person name="Kim M.S."/>
            <person name="Lee J.M."/>
            <person name="Cheong K."/>
            <person name="Shin H.S."/>
            <person name="Kim S.B."/>
            <person name="Han K."/>
            <person name="Lee J."/>
            <person name="Park M."/>
            <person name="Lee H.A."/>
            <person name="Lee H.Y."/>
            <person name="Lee Y."/>
            <person name="Oh S."/>
            <person name="Lee J.H."/>
            <person name="Choi E."/>
            <person name="Choi E."/>
            <person name="Lee S.E."/>
            <person name="Jeon J."/>
            <person name="Kim H."/>
            <person name="Choi G."/>
            <person name="Song H."/>
            <person name="Lee J."/>
            <person name="Lee S.C."/>
            <person name="Kwon J.K."/>
            <person name="Lee H.Y."/>
            <person name="Koo N."/>
            <person name="Hong Y."/>
            <person name="Kim R.W."/>
            <person name="Kang W.H."/>
            <person name="Huh J.H."/>
            <person name="Kang B.C."/>
            <person name="Yang T.J."/>
            <person name="Lee Y.H."/>
            <person name="Bennetzen J.L."/>
            <person name="Choi D."/>
        </authorList>
    </citation>
    <scope>NUCLEOTIDE SEQUENCE [LARGE SCALE GENOMIC DNA]</scope>
    <source>
        <strain evidence="5">cv. CM334</strain>
    </source>
</reference>
<dbReference type="InterPro" id="IPR039613">
    <property type="entry name" value="SPR1/2/3/4/5"/>
</dbReference>
<dbReference type="GO" id="GO:0043622">
    <property type="term" value="P:cortical microtubule organization"/>
    <property type="evidence" value="ECO:0000318"/>
    <property type="project" value="GO_Central"/>
</dbReference>
<keyword evidence="2" id="KW-0493">Microtubule</keyword>
<gene>
    <name evidence="4" type="ORF">T459_02182</name>
</gene>
<dbReference type="AlphaFoldDB" id="A0A2G3AJC2"/>
<comment type="caution">
    <text evidence="4">The sequence shown here is derived from an EMBL/GenBank/DDBJ whole genome shotgun (WGS) entry which is preliminary data.</text>
</comment>
<dbReference type="Gramene" id="PHT94300">
    <property type="protein sequence ID" value="PHT94300"/>
    <property type="gene ID" value="T459_02182"/>
</dbReference>
<dbReference type="EMBL" id="AYRZ02000001">
    <property type="protein sequence ID" value="PHT94300.1"/>
    <property type="molecule type" value="Genomic_DNA"/>
</dbReference>
<protein>
    <submittedName>
        <fullName evidence="4">Protein SPIRAL1-like 2</fullName>
    </submittedName>
</protein>
<evidence type="ECO:0000256" key="2">
    <source>
        <dbReference type="ARBA" id="ARBA00022701"/>
    </source>
</evidence>